<dbReference type="GO" id="GO:0006508">
    <property type="term" value="P:proteolysis"/>
    <property type="evidence" value="ECO:0007669"/>
    <property type="project" value="UniProtKB-KW"/>
</dbReference>
<dbReference type="RefSeq" id="WP_186276943.1">
    <property type="nucleotide sequence ID" value="NZ_CP046883.1"/>
</dbReference>
<keyword evidence="3" id="KW-0378">Hydrolase</keyword>
<accession>A0A7G7YLL1</accession>
<evidence type="ECO:0000256" key="1">
    <source>
        <dbReference type="SAM" id="Phobius"/>
    </source>
</evidence>
<dbReference type="GO" id="GO:0004175">
    <property type="term" value="F:endopeptidase activity"/>
    <property type="evidence" value="ECO:0007669"/>
    <property type="project" value="UniProtKB-ARBA"/>
</dbReference>
<feature type="transmembrane region" description="Helical" evidence="1">
    <location>
        <begin position="71"/>
        <end position="92"/>
    </location>
</feature>
<keyword evidence="4" id="KW-1185">Reference proteome</keyword>
<proteinExistence type="predicted"/>
<evidence type="ECO:0000313" key="4">
    <source>
        <dbReference type="Proteomes" id="UP000515275"/>
    </source>
</evidence>
<name>A0A7G7YLL1_9CORY</name>
<dbReference type="Proteomes" id="UP000515275">
    <property type="component" value="Chromosome"/>
</dbReference>
<keyword evidence="1" id="KW-0472">Membrane</keyword>
<organism evidence="3 4">
    <name type="scientific">Corynebacterium anserum</name>
    <dbReference type="NCBI Taxonomy" id="2684406"/>
    <lineage>
        <taxon>Bacteria</taxon>
        <taxon>Bacillati</taxon>
        <taxon>Actinomycetota</taxon>
        <taxon>Actinomycetes</taxon>
        <taxon>Mycobacteriales</taxon>
        <taxon>Corynebacteriaceae</taxon>
        <taxon>Corynebacterium</taxon>
    </lineage>
</organism>
<protein>
    <submittedName>
        <fullName evidence="3">CPBP family intramembrane metalloprotease</fullName>
    </submittedName>
</protein>
<dbReference type="GO" id="GO:0080120">
    <property type="term" value="P:CAAX-box protein maturation"/>
    <property type="evidence" value="ECO:0007669"/>
    <property type="project" value="UniProtKB-ARBA"/>
</dbReference>
<keyword evidence="3" id="KW-0482">Metalloprotease</keyword>
<keyword evidence="3" id="KW-0645">Protease</keyword>
<dbReference type="Pfam" id="PF02517">
    <property type="entry name" value="Rce1-like"/>
    <property type="match status" value="1"/>
</dbReference>
<dbReference type="KEGG" id="cans:GP473_00525"/>
<evidence type="ECO:0000313" key="3">
    <source>
        <dbReference type="EMBL" id="QNH95381.1"/>
    </source>
</evidence>
<feature type="transmembrane region" description="Helical" evidence="1">
    <location>
        <begin position="113"/>
        <end position="133"/>
    </location>
</feature>
<feature type="transmembrane region" description="Helical" evidence="1">
    <location>
        <begin position="232"/>
        <end position="253"/>
    </location>
</feature>
<reference evidence="3 4" key="1">
    <citation type="submission" date="2019-12" db="EMBL/GenBank/DDBJ databases">
        <title>Corynebacterium sp. nov., isolated from feces of the Anser Albifrons in China.</title>
        <authorList>
            <person name="Liu Q."/>
        </authorList>
    </citation>
    <scope>NUCLEOTIDE SEQUENCE [LARGE SCALE GENOMIC DNA]</scope>
    <source>
        <strain evidence="3 4">23H37-10</strain>
    </source>
</reference>
<keyword evidence="1" id="KW-1133">Transmembrane helix</keyword>
<feature type="transmembrane region" description="Helical" evidence="1">
    <location>
        <begin position="20"/>
        <end position="42"/>
    </location>
</feature>
<gene>
    <name evidence="3" type="ORF">GP473_00525</name>
</gene>
<dbReference type="GO" id="GO:0008237">
    <property type="term" value="F:metallopeptidase activity"/>
    <property type="evidence" value="ECO:0007669"/>
    <property type="project" value="UniProtKB-KW"/>
</dbReference>
<feature type="transmembrane region" description="Helical" evidence="1">
    <location>
        <begin position="209"/>
        <end position="225"/>
    </location>
</feature>
<feature type="domain" description="CAAX prenyl protease 2/Lysostaphin resistance protein A-like" evidence="2">
    <location>
        <begin position="153"/>
        <end position="244"/>
    </location>
</feature>
<dbReference type="EMBL" id="CP046883">
    <property type="protein sequence ID" value="QNH95381.1"/>
    <property type="molecule type" value="Genomic_DNA"/>
</dbReference>
<dbReference type="AlphaFoldDB" id="A0A7G7YLL1"/>
<evidence type="ECO:0000259" key="2">
    <source>
        <dbReference type="Pfam" id="PF02517"/>
    </source>
</evidence>
<dbReference type="InterPro" id="IPR003675">
    <property type="entry name" value="Rce1/LyrA-like_dom"/>
</dbReference>
<keyword evidence="1" id="KW-0812">Transmembrane</keyword>
<sequence>MSLNQRPSHGGYDNVAAVRWELLIVLTVTYGASGLRAILRLIDATLSSTKLNEQTATLNAQQSPTPWLDPLLQISSSGVLFAWGGLAVLLLLRHVPLRTNLAPRTVWRMRSKDWLFGAGLAAIIGLPGLLFYFTALHLGLTKQVVPSGLDDNVWQLPLLILNSWANGFAEEIIVVAWLGTRLRQLRVPWPWVFFFSALLRGSYHLYQGYSAGVGNIVMGLFYLWYWKKTGRVWPLIIAHGLIDSVAFVGYTMLGGIPG</sequence>